<proteinExistence type="predicted"/>
<evidence type="ECO:0000313" key="1">
    <source>
        <dbReference type="EMBL" id="RMX45314.1"/>
    </source>
</evidence>
<sequence>MWQRILLKSFGYPILKGCPSFAIHHEDKFYVFYQKNHCVLSIGKLTADRVKGLKFSSGLAVDKFNNLIVCDTQASRLQYVAVSKNGHLYVADGRDFVFVL</sequence>
<evidence type="ECO:0008006" key="3">
    <source>
        <dbReference type="Google" id="ProtNLM"/>
    </source>
</evidence>
<organism evidence="1 2">
    <name type="scientific">Pocillopora damicornis</name>
    <name type="common">Cauliflower coral</name>
    <name type="synonym">Millepora damicornis</name>
    <dbReference type="NCBI Taxonomy" id="46731"/>
    <lineage>
        <taxon>Eukaryota</taxon>
        <taxon>Metazoa</taxon>
        <taxon>Cnidaria</taxon>
        <taxon>Anthozoa</taxon>
        <taxon>Hexacorallia</taxon>
        <taxon>Scleractinia</taxon>
        <taxon>Astrocoeniina</taxon>
        <taxon>Pocilloporidae</taxon>
        <taxon>Pocillopora</taxon>
    </lineage>
</organism>
<accession>A0A3M6TVM3</accession>
<dbReference type="InterPro" id="IPR011042">
    <property type="entry name" value="6-blade_b-propeller_TolB-like"/>
</dbReference>
<reference evidence="1 2" key="1">
    <citation type="journal article" date="2018" name="Sci. Rep.">
        <title>Comparative analysis of the Pocillopora damicornis genome highlights role of immune system in coral evolution.</title>
        <authorList>
            <person name="Cunning R."/>
            <person name="Bay R.A."/>
            <person name="Gillette P."/>
            <person name="Baker A.C."/>
            <person name="Traylor-Knowles N."/>
        </authorList>
    </citation>
    <scope>NUCLEOTIDE SEQUENCE [LARGE SCALE GENOMIC DNA]</scope>
    <source>
        <strain evidence="1">RSMAS</strain>
        <tissue evidence="1">Whole animal</tissue>
    </source>
</reference>
<evidence type="ECO:0000313" key="2">
    <source>
        <dbReference type="Proteomes" id="UP000275408"/>
    </source>
</evidence>
<name>A0A3M6TVM3_POCDA</name>
<dbReference type="Gene3D" id="2.120.10.30">
    <property type="entry name" value="TolB, C-terminal domain"/>
    <property type="match status" value="1"/>
</dbReference>
<protein>
    <recommendedName>
        <fullName evidence="3">Sema domain-containing protein</fullName>
    </recommendedName>
</protein>
<feature type="non-terminal residue" evidence="1">
    <location>
        <position position="100"/>
    </location>
</feature>
<keyword evidence="2" id="KW-1185">Reference proteome</keyword>
<dbReference type="SUPFAM" id="SSF63825">
    <property type="entry name" value="YWTD domain"/>
    <property type="match status" value="1"/>
</dbReference>
<gene>
    <name evidence="1" type="ORF">pdam_00000838</name>
</gene>
<dbReference type="Proteomes" id="UP000275408">
    <property type="component" value="Unassembled WGS sequence"/>
</dbReference>
<dbReference type="AlphaFoldDB" id="A0A3M6TVM3"/>
<dbReference type="EMBL" id="RCHS01002836">
    <property type="protein sequence ID" value="RMX45314.1"/>
    <property type="molecule type" value="Genomic_DNA"/>
</dbReference>
<comment type="caution">
    <text evidence="1">The sequence shown here is derived from an EMBL/GenBank/DDBJ whole genome shotgun (WGS) entry which is preliminary data.</text>
</comment>